<evidence type="ECO:0000256" key="1">
    <source>
        <dbReference type="SAM" id="MobiDB-lite"/>
    </source>
</evidence>
<feature type="non-terminal residue" evidence="2">
    <location>
        <position position="1"/>
    </location>
</feature>
<evidence type="ECO:0000313" key="2">
    <source>
        <dbReference type="EMBL" id="RLV89098.1"/>
    </source>
</evidence>
<sequence length="111" mass="11863">AVREGLGGGGLRRARASARGRCRPAPLRGDVTRRVGGERRCFIRVPRRARGGVASPSPQRERRGEPRFEHARPCRVTLAEEGGSSEPSPRRLQGAGSSGDRHCLTGEALAG</sequence>
<dbReference type="AlphaFoldDB" id="A0A3L8RWI6"/>
<keyword evidence="3" id="KW-1185">Reference proteome</keyword>
<feature type="region of interest" description="Disordered" evidence="1">
    <location>
        <begin position="1"/>
        <end position="30"/>
    </location>
</feature>
<comment type="caution">
    <text evidence="2">The sequence shown here is derived from an EMBL/GenBank/DDBJ whole genome shotgun (WGS) entry which is preliminary data.</text>
</comment>
<proteinExistence type="predicted"/>
<feature type="compositionally biased region" description="Basic residues" evidence="1">
    <location>
        <begin position="12"/>
        <end position="22"/>
    </location>
</feature>
<dbReference type="EMBL" id="QUSF01000158">
    <property type="protein sequence ID" value="RLV89098.1"/>
    <property type="molecule type" value="Genomic_DNA"/>
</dbReference>
<feature type="compositionally biased region" description="Basic and acidic residues" evidence="1">
    <location>
        <begin position="59"/>
        <end position="72"/>
    </location>
</feature>
<reference evidence="2 3" key="1">
    <citation type="journal article" date="2018" name="Proc. R. Soc. B">
        <title>A non-coding region near Follistatin controls head colour polymorphism in the Gouldian finch.</title>
        <authorList>
            <person name="Toomey M.B."/>
            <person name="Marques C.I."/>
            <person name="Andrade P."/>
            <person name="Araujo P.M."/>
            <person name="Sabatino S."/>
            <person name="Gazda M.A."/>
            <person name="Afonso S."/>
            <person name="Lopes R.J."/>
            <person name="Corbo J.C."/>
            <person name="Carneiro M."/>
        </authorList>
    </citation>
    <scope>NUCLEOTIDE SEQUENCE [LARGE SCALE GENOMIC DNA]</scope>
    <source>
        <strain evidence="2">Red01</strain>
        <tissue evidence="2">Muscle</tissue>
    </source>
</reference>
<name>A0A3L8RWI6_CHLGU</name>
<organism evidence="2 3">
    <name type="scientific">Chloebia gouldiae</name>
    <name type="common">Gouldian finch</name>
    <name type="synonym">Erythrura gouldiae</name>
    <dbReference type="NCBI Taxonomy" id="44316"/>
    <lineage>
        <taxon>Eukaryota</taxon>
        <taxon>Metazoa</taxon>
        <taxon>Chordata</taxon>
        <taxon>Craniata</taxon>
        <taxon>Vertebrata</taxon>
        <taxon>Euteleostomi</taxon>
        <taxon>Archelosauria</taxon>
        <taxon>Archosauria</taxon>
        <taxon>Dinosauria</taxon>
        <taxon>Saurischia</taxon>
        <taxon>Theropoda</taxon>
        <taxon>Coelurosauria</taxon>
        <taxon>Aves</taxon>
        <taxon>Neognathae</taxon>
        <taxon>Neoaves</taxon>
        <taxon>Telluraves</taxon>
        <taxon>Australaves</taxon>
        <taxon>Passeriformes</taxon>
        <taxon>Passeroidea</taxon>
        <taxon>Passeridae</taxon>
        <taxon>Chloebia</taxon>
    </lineage>
</organism>
<accession>A0A3L8RWI6</accession>
<feature type="compositionally biased region" description="Gly residues" evidence="1">
    <location>
        <begin position="1"/>
        <end position="11"/>
    </location>
</feature>
<dbReference type="Proteomes" id="UP000276834">
    <property type="component" value="Unassembled WGS sequence"/>
</dbReference>
<evidence type="ECO:0000313" key="3">
    <source>
        <dbReference type="Proteomes" id="UP000276834"/>
    </source>
</evidence>
<protein>
    <submittedName>
        <fullName evidence="2">Uncharacterized protein</fullName>
    </submittedName>
</protein>
<gene>
    <name evidence="2" type="ORF">DV515_00015046</name>
</gene>
<feature type="region of interest" description="Disordered" evidence="1">
    <location>
        <begin position="49"/>
        <end position="111"/>
    </location>
</feature>